<evidence type="ECO:0000259" key="9">
    <source>
        <dbReference type="PROSITE" id="PS50011"/>
    </source>
</evidence>
<dbReference type="PROSITE" id="PS00107">
    <property type="entry name" value="PROTEIN_KINASE_ATP"/>
    <property type="match status" value="1"/>
</dbReference>
<dbReference type="FunFam" id="3.30.200.20:FF:000131">
    <property type="entry name" value="Dual specificity protein kinase TTK"/>
    <property type="match status" value="1"/>
</dbReference>
<dbReference type="InterPro" id="IPR008271">
    <property type="entry name" value="Ser/Thr_kinase_AS"/>
</dbReference>
<feature type="binding site" evidence="6">
    <location>
        <position position="34"/>
    </location>
    <ligand>
        <name>ATP</name>
        <dbReference type="ChEBI" id="CHEBI:30616"/>
    </ligand>
</feature>
<evidence type="ECO:0000256" key="1">
    <source>
        <dbReference type="ARBA" id="ARBA00022527"/>
    </source>
</evidence>
<evidence type="ECO:0000256" key="6">
    <source>
        <dbReference type="PROSITE-ProRule" id="PRU10141"/>
    </source>
</evidence>
<evidence type="ECO:0000256" key="5">
    <source>
        <dbReference type="ARBA" id="ARBA00022840"/>
    </source>
</evidence>
<dbReference type="GO" id="GO:0098813">
    <property type="term" value="P:nuclear chromosome segregation"/>
    <property type="evidence" value="ECO:0007669"/>
    <property type="project" value="UniProtKB-ARBA"/>
</dbReference>
<evidence type="ECO:0000256" key="2">
    <source>
        <dbReference type="ARBA" id="ARBA00022679"/>
    </source>
</evidence>
<organism evidence="10 11">
    <name type="scientific">Piptocephalis cylindrospora</name>
    <dbReference type="NCBI Taxonomy" id="1907219"/>
    <lineage>
        <taxon>Eukaryota</taxon>
        <taxon>Fungi</taxon>
        <taxon>Fungi incertae sedis</taxon>
        <taxon>Zoopagomycota</taxon>
        <taxon>Zoopagomycotina</taxon>
        <taxon>Zoopagomycetes</taxon>
        <taxon>Zoopagales</taxon>
        <taxon>Piptocephalidaceae</taxon>
        <taxon>Piptocephalis</taxon>
    </lineage>
</organism>
<dbReference type="PROSITE" id="PS50011">
    <property type="entry name" value="PROTEIN_KINASE_DOM"/>
    <property type="match status" value="1"/>
</dbReference>
<dbReference type="GO" id="GO:0005524">
    <property type="term" value="F:ATP binding"/>
    <property type="evidence" value="ECO:0007669"/>
    <property type="project" value="UniProtKB-UniRule"/>
</dbReference>
<dbReference type="PANTHER" id="PTHR22974:SF21">
    <property type="entry name" value="DUAL SPECIFICITY PROTEIN KINASE TTK"/>
    <property type="match status" value="1"/>
</dbReference>
<protein>
    <submittedName>
        <fullName evidence="10">Kinase-like domain-containing protein</fullName>
    </submittedName>
</protein>
<keyword evidence="1 7" id="KW-0723">Serine/threonine-protein kinase</keyword>
<feature type="non-terminal residue" evidence="10">
    <location>
        <position position="1"/>
    </location>
</feature>
<dbReference type="GO" id="GO:0000776">
    <property type="term" value="C:kinetochore"/>
    <property type="evidence" value="ECO:0007669"/>
    <property type="project" value="TreeGrafter"/>
</dbReference>
<keyword evidence="2" id="KW-0808">Transferase</keyword>
<dbReference type="AlphaFoldDB" id="A0A4P9Y4C3"/>
<keyword evidence="11" id="KW-1185">Reference proteome</keyword>
<proteinExistence type="inferred from homology"/>
<feature type="region of interest" description="Disordered" evidence="8">
    <location>
        <begin position="346"/>
        <end position="367"/>
    </location>
</feature>
<dbReference type="EMBL" id="KZ987944">
    <property type="protein sequence ID" value="RKP13787.1"/>
    <property type="molecule type" value="Genomic_DNA"/>
</dbReference>
<comment type="similarity">
    <text evidence="7">Belongs to the protein kinase superfamily.</text>
</comment>
<feature type="domain" description="Protein kinase" evidence="9">
    <location>
        <begin position="6"/>
        <end position="320"/>
    </location>
</feature>
<name>A0A4P9Y4C3_9FUNG</name>
<dbReference type="InterPro" id="IPR000719">
    <property type="entry name" value="Prot_kinase_dom"/>
</dbReference>
<evidence type="ECO:0000256" key="7">
    <source>
        <dbReference type="RuleBase" id="RU000304"/>
    </source>
</evidence>
<gene>
    <name evidence="10" type="ORF">BJ684DRAFT_9568</name>
</gene>
<dbReference type="InterPro" id="IPR011009">
    <property type="entry name" value="Kinase-like_dom_sf"/>
</dbReference>
<evidence type="ECO:0000256" key="8">
    <source>
        <dbReference type="SAM" id="MobiDB-lite"/>
    </source>
</evidence>
<dbReference type="Proteomes" id="UP000267251">
    <property type="component" value="Unassembled WGS sequence"/>
</dbReference>
<keyword evidence="3 6" id="KW-0547">Nucleotide-binding</keyword>
<dbReference type="InterPro" id="IPR017441">
    <property type="entry name" value="Protein_kinase_ATP_BS"/>
</dbReference>
<keyword evidence="4 10" id="KW-0418">Kinase</keyword>
<feature type="region of interest" description="Disordered" evidence="8">
    <location>
        <begin position="251"/>
        <end position="285"/>
    </location>
</feature>
<sequence>VKERTFTKLRTIGRGGSSSVYRVMAKNYRIFALKRVSLKKASREEQEMYMNEIEFLRKLRNNERIIQLCDYEINLEKGYVIILMEIGEVDLATVLDRWKDRKKNMNFVRMYWEQMLSAVHTIHEEKIVHSDLKPANFLLVRGNLKLIDFGIAKRIANDTTNIRRDQQVGTVNYMSPEALQDTGEDRSIGRKLMKLGRASDVWSLGCILYQMLYGHTPFADYRFTVKLHAIVDESFAINYPEWLEYDSNEKVGETHEGEGEEGKDAEDGEGTGSSEPAGSSERSKIRVKVDVDGIDTIRACLQRDPKQRRSIPQLLQDPLLHPGENRMGVPAVRWIVQSALSLYRTRRRPGDRPGWRSGPPRLEGPMDRVLQDGVDWSGVDPEELDQVSEVCCIY</sequence>
<dbReference type="SMART" id="SM00220">
    <property type="entry name" value="S_TKc"/>
    <property type="match status" value="1"/>
</dbReference>
<dbReference type="SUPFAM" id="SSF56112">
    <property type="entry name" value="Protein kinase-like (PK-like)"/>
    <property type="match status" value="1"/>
</dbReference>
<dbReference type="CDD" id="cd14131">
    <property type="entry name" value="PKc_Mps1"/>
    <property type="match status" value="1"/>
</dbReference>
<dbReference type="PROSITE" id="PS00108">
    <property type="entry name" value="PROTEIN_KINASE_ST"/>
    <property type="match status" value="1"/>
</dbReference>
<feature type="compositionally biased region" description="Basic and acidic residues" evidence="8">
    <location>
        <begin position="251"/>
        <end position="262"/>
    </location>
</feature>
<dbReference type="Gene3D" id="3.30.200.20">
    <property type="entry name" value="Phosphorylase Kinase, domain 1"/>
    <property type="match status" value="1"/>
</dbReference>
<dbReference type="GO" id="GO:0007094">
    <property type="term" value="P:mitotic spindle assembly checkpoint signaling"/>
    <property type="evidence" value="ECO:0007669"/>
    <property type="project" value="TreeGrafter"/>
</dbReference>
<dbReference type="GO" id="GO:0004674">
    <property type="term" value="F:protein serine/threonine kinase activity"/>
    <property type="evidence" value="ECO:0007669"/>
    <property type="project" value="UniProtKB-KW"/>
</dbReference>
<evidence type="ECO:0000256" key="3">
    <source>
        <dbReference type="ARBA" id="ARBA00022741"/>
    </source>
</evidence>
<dbReference type="Pfam" id="PF00069">
    <property type="entry name" value="Pkinase"/>
    <property type="match status" value="1"/>
</dbReference>
<dbReference type="PANTHER" id="PTHR22974">
    <property type="entry name" value="MIXED LINEAGE PROTEIN KINASE"/>
    <property type="match status" value="1"/>
</dbReference>
<dbReference type="GO" id="GO:0033316">
    <property type="term" value="P:meiotic spindle assembly checkpoint signaling"/>
    <property type="evidence" value="ECO:0007669"/>
    <property type="project" value="TreeGrafter"/>
</dbReference>
<keyword evidence="5 6" id="KW-0067">ATP-binding</keyword>
<reference evidence="11" key="1">
    <citation type="journal article" date="2018" name="Nat. Microbiol.">
        <title>Leveraging single-cell genomics to expand the fungal tree of life.</title>
        <authorList>
            <person name="Ahrendt S.R."/>
            <person name="Quandt C.A."/>
            <person name="Ciobanu D."/>
            <person name="Clum A."/>
            <person name="Salamov A."/>
            <person name="Andreopoulos B."/>
            <person name="Cheng J.F."/>
            <person name="Woyke T."/>
            <person name="Pelin A."/>
            <person name="Henrissat B."/>
            <person name="Reynolds N.K."/>
            <person name="Benny G.L."/>
            <person name="Smith M.E."/>
            <person name="James T.Y."/>
            <person name="Grigoriev I.V."/>
        </authorList>
    </citation>
    <scope>NUCLEOTIDE SEQUENCE [LARGE SCALE GENOMIC DNA]</scope>
</reference>
<evidence type="ECO:0000256" key="4">
    <source>
        <dbReference type="ARBA" id="ARBA00022777"/>
    </source>
</evidence>
<dbReference type="GO" id="GO:0004712">
    <property type="term" value="F:protein serine/threonine/tyrosine kinase activity"/>
    <property type="evidence" value="ECO:0007669"/>
    <property type="project" value="TreeGrafter"/>
</dbReference>
<evidence type="ECO:0000313" key="10">
    <source>
        <dbReference type="EMBL" id="RKP13787.1"/>
    </source>
</evidence>
<dbReference type="GO" id="GO:0005634">
    <property type="term" value="C:nucleus"/>
    <property type="evidence" value="ECO:0007669"/>
    <property type="project" value="TreeGrafter"/>
</dbReference>
<dbReference type="OrthoDB" id="20524at2759"/>
<evidence type="ECO:0000313" key="11">
    <source>
        <dbReference type="Proteomes" id="UP000267251"/>
    </source>
</evidence>
<dbReference type="GO" id="GO:0034501">
    <property type="term" value="P:protein localization to kinetochore"/>
    <property type="evidence" value="ECO:0007669"/>
    <property type="project" value="TreeGrafter"/>
</dbReference>
<accession>A0A4P9Y4C3</accession>
<dbReference type="InterPro" id="IPR027084">
    <property type="entry name" value="Mps1_cat"/>
</dbReference>
<dbReference type="Gene3D" id="1.10.510.10">
    <property type="entry name" value="Transferase(Phosphotransferase) domain 1"/>
    <property type="match status" value="1"/>
</dbReference>